<dbReference type="Gene3D" id="2.40.370.10">
    <property type="entry name" value="AttH-like domain"/>
    <property type="match status" value="2"/>
</dbReference>
<sequence>MRRAAIRQLRSFPAFGSGSRAVSRSWTSVLAGSILLVSWAPLHAGSSTASFQPAVAGYQFSFPKDHGAHPTFRTEWWYYTGHLHTAGGRAFGFELTFFRRAIAPEDVKTLPSRWSVTQLYLAHFAVTDVTGRRFHFSEKLSRAGLGKAGADEGRLHVWIDDWHATASDGAVSHSLFARDGDLTLSLALEPDKPPVIHGERGVSRKGPAPGQASHYYSFTRLRSSGTLTVGQERFDVTGISWMDHEFGSADLAAEMVGWDWFSIQLNDHSELMLYRLRRSDGSSDPVSSGTVVGPDGRTRHLALDEFTIEATDFWTSPHSRARYPARWRISIPSLDLSLDVVPLLADQELRTSRSTQVTYWEGAAAASGTKQGRPAAGHGYVELTGYAERITQKL</sequence>
<dbReference type="KEGG" id="nmv:NITMOv2_0465"/>
<dbReference type="AlphaFoldDB" id="A0A0K2G7H1"/>
<dbReference type="PATRIC" id="fig|42253.5.peg.458"/>
<dbReference type="RefSeq" id="WP_145976137.1">
    <property type="nucleotide sequence ID" value="NZ_CP011801.1"/>
</dbReference>
<feature type="domain" description="AttH" evidence="1">
    <location>
        <begin position="74"/>
        <end position="248"/>
    </location>
</feature>
<reference evidence="2 3" key="1">
    <citation type="journal article" date="2015" name="Proc. Natl. Acad. Sci. U.S.A.">
        <title>Expanded metabolic versatility of ubiquitous nitrite-oxidizing bacteria from the genus Nitrospira.</title>
        <authorList>
            <person name="Koch H."/>
            <person name="Lucker S."/>
            <person name="Albertsen M."/>
            <person name="Kitzinger K."/>
            <person name="Herbold C."/>
            <person name="Spieck E."/>
            <person name="Nielsen P.H."/>
            <person name="Wagner M."/>
            <person name="Daims H."/>
        </authorList>
    </citation>
    <scope>NUCLEOTIDE SEQUENCE [LARGE SCALE GENOMIC DNA]</scope>
    <source>
        <strain evidence="2 3">NSP M-1</strain>
    </source>
</reference>
<protein>
    <recommendedName>
        <fullName evidence="1">AttH domain-containing protein</fullName>
    </recommendedName>
</protein>
<dbReference type="Proteomes" id="UP000069205">
    <property type="component" value="Chromosome"/>
</dbReference>
<dbReference type="Pfam" id="PF07143">
    <property type="entry name" value="CrtC"/>
    <property type="match status" value="1"/>
</dbReference>
<dbReference type="InterPro" id="IPR023374">
    <property type="entry name" value="AttH-like_dom_sf"/>
</dbReference>
<dbReference type="STRING" id="42253.NITMOv2_0465"/>
<name>A0A0K2G7H1_NITMO</name>
<accession>A0A0K2G7H1</accession>
<evidence type="ECO:0000313" key="2">
    <source>
        <dbReference type="EMBL" id="ALA56901.1"/>
    </source>
</evidence>
<proteinExistence type="predicted"/>
<dbReference type="OrthoDB" id="9770826at2"/>
<dbReference type="InterPro" id="IPR010791">
    <property type="entry name" value="AttH_dom"/>
</dbReference>
<organism evidence="2 3">
    <name type="scientific">Nitrospira moscoviensis</name>
    <dbReference type="NCBI Taxonomy" id="42253"/>
    <lineage>
        <taxon>Bacteria</taxon>
        <taxon>Pseudomonadati</taxon>
        <taxon>Nitrospirota</taxon>
        <taxon>Nitrospiria</taxon>
        <taxon>Nitrospirales</taxon>
        <taxon>Nitrospiraceae</taxon>
        <taxon>Nitrospira</taxon>
    </lineage>
</organism>
<dbReference type="Pfam" id="PF17186">
    <property type="entry name" value="Lipocalin_9"/>
    <property type="match status" value="1"/>
</dbReference>
<dbReference type="PANTHER" id="PTHR38591">
    <property type="entry name" value="HYDROLASE"/>
    <property type="match status" value="1"/>
</dbReference>
<keyword evidence="3" id="KW-1185">Reference proteome</keyword>
<dbReference type="PANTHER" id="PTHR38591:SF1">
    <property type="entry name" value="BLL1000 PROTEIN"/>
    <property type="match status" value="1"/>
</dbReference>
<dbReference type="EMBL" id="CP011801">
    <property type="protein sequence ID" value="ALA56901.1"/>
    <property type="molecule type" value="Genomic_DNA"/>
</dbReference>
<gene>
    <name evidence="2" type="ORF">NITMOv2_0465</name>
</gene>
<dbReference type="SUPFAM" id="SSF159245">
    <property type="entry name" value="AttH-like"/>
    <property type="match status" value="1"/>
</dbReference>
<evidence type="ECO:0000259" key="1">
    <source>
        <dbReference type="Pfam" id="PF07143"/>
    </source>
</evidence>
<evidence type="ECO:0000313" key="3">
    <source>
        <dbReference type="Proteomes" id="UP000069205"/>
    </source>
</evidence>